<reference evidence="1" key="1">
    <citation type="submission" date="2024-09" db="EMBL/GenBank/DDBJ databases">
        <title>Black Yeasts Isolated from many extreme environments.</title>
        <authorList>
            <person name="Coleine C."/>
            <person name="Stajich J.E."/>
            <person name="Selbmann L."/>
        </authorList>
    </citation>
    <scope>NUCLEOTIDE SEQUENCE</scope>
    <source>
        <strain evidence="1">CCFEE 5737</strain>
    </source>
</reference>
<name>A0ACC3CU39_9PEZI</name>
<protein>
    <submittedName>
        <fullName evidence="1">Uncharacterized protein</fullName>
    </submittedName>
</protein>
<comment type="caution">
    <text evidence="1">The sequence shown here is derived from an EMBL/GenBank/DDBJ whole genome shotgun (WGS) entry which is preliminary data.</text>
</comment>
<dbReference type="Proteomes" id="UP001186974">
    <property type="component" value="Unassembled WGS sequence"/>
</dbReference>
<sequence length="258" mass="28274">ILLAISSSPLAWTGTGNPFALVGYSLGGGICADFTSFFPDLISSLILIAPSGIVRPEHLSERSRLLYHTPWVPPSLVNWLVKRRLRMGPNAVATTRLSVPPSTDVADAASAEAGGQPPVDYDYASIYGNRPLVSVANAVNWQLEHHDGFVPSFISSIQRSPITHQHHRWRLIGERLSAQKANSADEERLAQGLERSKVLILLGRDDPIVIADEVEEDAKAVLGKENVEVVRFDAGHEIPISRATEVVDTMWKFWGETP</sequence>
<feature type="non-terminal residue" evidence="1">
    <location>
        <position position="1"/>
    </location>
</feature>
<proteinExistence type="predicted"/>
<evidence type="ECO:0000313" key="2">
    <source>
        <dbReference type="Proteomes" id="UP001186974"/>
    </source>
</evidence>
<evidence type="ECO:0000313" key="1">
    <source>
        <dbReference type="EMBL" id="KAK3044632.1"/>
    </source>
</evidence>
<accession>A0ACC3CU39</accession>
<organism evidence="1 2">
    <name type="scientific">Coniosporium uncinatum</name>
    <dbReference type="NCBI Taxonomy" id="93489"/>
    <lineage>
        <taxon>Eukaryota</taxon>
        <taxon>Fungi</taxon>
        <taxon>Dikarya</taxon>
        <taxon>Ascomycota</taxon>
        <taxon>Pezizomycotina</taxon>
        <taxon>Dothideomycetes</taxon>
        <taxon>Dothideomycetes incertae sedis</taxon>
        <taxon>Coniosporium</taxon>
    </lineage>
</organism>
<keyword evidence="2" id="KW-1185">Reference proteome</keyword>
<dbReference type="EMBL" id="JAWDJW010011679">
    <property type="protein sequence ID" value="KAK3044632.1"/>
    <property type="molecule type" value="Genomic_DNA"/>
</dbReference>
<gene>
    <name evidence="1" type="ORF">LTS18_000763</name>
</gene>